<proteinExistence type="predicted"/>
<name>A0A7L4USW1_BALHA</name>
<sequence>MNTVFLSSAYFPPIQYFSKLVHYEKVSIEAHENFLKQSYRNRCYILGSNGIEIVTVPVQKANSRLPIKDIKIDFSENWQRQHHRALEAAYSSSPYYEYYIDDLLFVFNEKEVHLWELNNRILNTCCNLLEIDPTIEETQKYQKTLPNDFRNSIHPKKSFQKIDNEFSAKPYTQVFSDKFDFTPNLSILDLLFNLGPESELYLLNTLQR</sequence>
<accession>A0A7L4USW1</accession>
<gene>
    <name evidence="1" type="ORF">C7377_0971</name>
</gene>
<dbReference type="AlphaFoldDB" id="A0A7L4USW1"/>
<organism evidence="1 2">
    <name type="scientific">Balneicella halophila</name>
    <dbReference type="NCBI Taxonomy" id="1537566"/>
    <lineage>
        <taxon>Bacteria</taxon>
        <taxon>Pseudomonadati</taxon>
        <taxon>Bacteroidota</taxon>
        <taxon>Bacteroidia</taxon>
        <taxon>Bacteroidales</taxon>
        <taxon>Balneicellaceae</taxon>
        <taxon>Balneicella</taxon>
    </lineage>
</organism>
<dbReference type="EMBL" id="QENZ01000003">
    <property type="protein sequence ID" value="PVX52642.1"/>
    <property type="molecule type" value="Genomic_DNA"/>
</dbReference>
<dbReference type="Pfam" id="PF08889">
    <property type="entry name" value="WbqC"/>
    <property type="match status" value="2"/>
</dbReference>
<evidence type="ECO:0000313" key="2">
    <source>
        <dbReference type="Proteomes" id="UP000251835"/>
    </source>
</evidence>
<dbReference type="OrthoDB" id="1523452at2"/>
<comment type="caution">
    <text evidence="1">The sequence shown here is derived from an EMBL/GenBank/DDBJ whole genome shotgun (WGS) entry which is preliminary data.</text>
</comment>
<protein>
    <submittedName>
        <fullName evidence="1">WbqC-like protein</fullName>
    </submittedName>
</protein>
<dbReference type="RefSeq" id="WP_116496168.1">
    <property type="nucleotide sequence ID" value="NZ_QENZ01000003.1"/>
</dbReference>
<evidence type="ECO:0000313" key="1">
    <source>
        <dbReference type="EMBL" id="PVX52642.1"/>
    </source>
</evidence>
<dbReference type="Proteomes" id="UP000251835">
    <property type="component" value="Unassembled WGS sequence"/>
</dbReference>
<reference evidence="1 2" key="1">
    <citation type="submission" date="2018-05" db="EMBL/GenBank/DDBJ databases">
        <title>Genomic Encyclopedia of Type Strains, Phase IV (KMG-IV): sequencing the most valuable type-strain genomes for metagenomic binning, comparative biology and taxonomic classification.</title>
        <authorList>
            <person name="Goeker M."/>
        </authorList>
    </citation>
    <scope>NUCLEOTIDE SEQUENCE [LARGE SCALE GENOMIC DNA]</scope>
    <source>
        <strain evidence="1 2">DSM 28579</strain>
    </source>
</reference>
<keyword evidence="2" id="KW-1185">Reference proteome</keyword>
<dbReference type="InterPro" id="IPR014985">
    <property type="entry name" value="WbqC"/>
</dbReference>